<feature type="compositionally biased region" description="Polar residues" evidence="1">
    <location>
        <begin position="287"/>
        <end position="297"/>
    </location>
</feature>
<keyword evidence="3" id="KW-1185">Reference proteome</keyword>
<feature type="compositionally biased region" description="Low complexity" evidence="1">
    <location>
        <begin position="386"/>
        <end position="398"/>
    </location>
</feature>
<protein>
    <submittedName>
        <fullName evidence="2">Uncharacterized protein</fullName>
    </submittedName>
</protein>
<feature type="compositionally biased region" description="Basic residues" evidence="1">
    <location>
        <begin position="433"/>
        <end position="447"/>
    </location>
</feature>
<dbReference type="EMBL" id="ML977670">
    <property type="protein sequence ID" value="KAF1994135.1"/>
    <property type="molecule type" value="Genomic_DNA"/>
</dbReference>
<dbReference type="Proteomes" id="UP000799779">
    <property type="component" value="Unassembled WGS sequence"/>
</dbReference>
<name>A0A6A5W4T6_9PLEO</name>
<dbReference type="AlphaFoldDB" id="A0A6A5W4T6"/>
<sequence length="447" mass="48385">MADVHVSAQLQQWTFTKTNLVRPERSGSSASSPNLCHHEPETLRIDTDVVDDTTALDSKETPSFQERYLSSEEDLSPMEEIDSGDEYDGDDASIHDGEKTTFSARKMSVSRFEKGRSCDLAVIVSIAFAGRPKMIEMATVGSPVDGTAQRSASLAQLPIAAINKLRKIDQASRLSLSVNSTTSRSSSPAPSVRRPSLAQTPVSHQNSSLHGSLHSSDASSVTDGLTTRSHSPSVSEKSTTRPASAAAKHVPIRTPLYIPSNAANRLSQFPPLTPMSPGTHAFLSTDPYENSTTSSASPIIKSSPHKRLRSISQRLSLAKIAITPSTKKWDSRINGRSGNMPLTPATPATPMTAPPTMSSMPMNKLRRNSRASRPTSVRIPSPDMPRPQTSTQSSSPRKPVQRLVPRGANEREPAIELPPCPVERTSDPMGSLKAKRIRKRKSLMSIL</sequence>
<feature type="region of interest" description="Disordered" evidence="1">
    <location>
        <begin position="177"/>
        <end position="248"/>
    </location>
</feature>
<evidence type="ECO:0000256" key="1">
    <source>
        <dbReference type="SAM" id="MobiDB-lite"/>
    </source>
</evidence>
<feature type="compositionally biased region" description="Low complexity" evidence="1">
    <location>
        <begin position="177"/>
        <end position="198"/>
    </location>
</feature>
<feature type="region of interest" description="Disordered" evidence="1">
    <location>
        <begin position="328"/>
        <end position="447"/>
    </location>
</feature>
<evidence type="ECO:0000313" key="2">
    <source>
        <dbReference type="EMBL" id="KAF1994135.1"/>
    </source>
</evidence>
<feature type="compositionally biased region" description="Acidic residues" evidence="1">
    <location>
        <begin position="71"/>
        <end position="91"/>
    </location>
</feature>
<feature type="compositionally biased region" description="Polar residues" evidence="1">
    <location>
        <begin position="199"/>
        <end position="242"/>
    </location>
</feature>
<organism evidence="2 3">
    <name type="scientific">Amniculicola lignicola CBS 123094</name>
    <dbReference type="NCBI Taxonomy" id="1392246"/>
    <lineage>
        <taxon>Eukaryota</taxon>
        <taxon>Fungi</taxon>
        <taxon>Dikarya</taxon>
        <taxon>Ascomycota</taxon>
        <taxon>Pezizomycotina</taxon>
        <taxon>Dothideomycetes</taxon>
        <taxon>Pleosporomycetidae</taxon>
        <taxon>Pleosporales</taxon>
        <taxon>Amniculicolaceae</taxon>
        <taxon>Amniculicola</taxon>
    </lineage>
</organism>
<feature type="region of interest" description="Disordered" evidence="1">
    <location>
        <begin position="287"/>
        <end position="307"/>
    </location>
</feature>
<accession>A0A6A5W4T6</accession>
<dbReference type="OrthoDB" id="3926619at2759"/>
<feature type="region of interest" description="Disordered" evidence="1">
    <location>
        <begin position="21"/>
        <end position="41"/>
    </location>
</feature>
<proteinExistence type="predicted"/>
<feature type="region of interest" description="Disordered" evidence="1">
    <location>
        <begin position="58"/>
        <end position="96"/>
    </location>
</feature>
<feature type="compositionally biased region" description="Low complexity" evidence="1">
    <location>
        <begin position="340"/>
        <end position="362"/>
    </location>
</feature>
<gene>
    <name evidence="2" type="ORF">P154DRAFT_539856</name>
</gene>
<evidence type="ECO:0000313" key="3">
    <source>
        <dbReference type="Proteomes" id="UP000799779"/>
    </source>
</evidence>
<reference evidence="2" key="1">
    <citation type="journal article" date="2020" name="Stud. Mycol.">
        <title>101 Dothideomycetes genomes: a test case for predicting lifestyles and emergence of pathogens.</title>
        <authorList>
            <person name="Haridas S."/>
            <person name="Albert R."/>
            <person name="Binder M."/>
            <person name="Bloem J."/>
            <person name="Labutti K."/>
            <person name="Salamov A."/>
            <person name="Andreopoulos B."/>
            <person name="Baker S."/>
            <person name="Barry K."/>
            <person name="Bills G."/>
            <person name="Bluhm B."/>
            <person name="Cannon C."/>
            <person name="Castanera R."/>
            <person name="Culley D."/>
            <person name="Daum C."/>
            <person name="Ezra D."/>
            <person name="Gonzalez J."/>
            <person name="Henrissat B."/>
            <person name="Kuo A."/>
            <person name="Liang C."/>
            <person name="Lipzen A."/>
            <person name="Lutzoni F."/>
            <person name="Magnuson J."/>
            <person name="Mondo S."/>
            <person name="Nolan M."/>
            <person name="Ohm R."/>
            <person name="Pangilinan J."/>
            <person name="Park H.-J."/>
            <person name="Ramirez L."/>
            <person name="Alfaro M."/>
            <person name="Sun H."/>
            <person name="Tritt A."/>
            <person name="Yoshinaga Y."/>
            <person name="Zwiers L.-H."/>
            <person name="Turgeon B."/>
            <person name="Goodwin S."/>
            <person name="Spatafora J."/>
            <person name="Crous P."/>
            <person name="Grigoriev I."/>
        </authorList>
    </citation>
    <scope>NUCLEOTIDE SEQUENCE</scope>
    <source>
        <strain evidence="2">CBS 123094</strain>
    </source>
</reference>